<name>A0ABW7XEB7_9MICO</name>
<dbReference type="Pfam" id="PF03831">
    <property type="entry name" value="YjdM"/>
    <property type="match status" value="1"/>
</dbReference>
<evidence type="ECO:0000256" key="1">
    <source>
        <dbReference type="SAM" id="Phobius"/>
    </source>
</evidence>
<keyword evidence="1" id="KW-0812">Transmembrane</keyword>
<dbReference type="SUPFAM" id="SSF82057">
    <property type="entry name" value="Prokaryotic SH3-related domain"/>
    <property type="match status" value="1"/>
</dbReference>
<accession>A0ABW7XEB7</accession>
<sequence length="206" mass="22484">MLVLLISVVFFLIVVFFIAASTAAPDTTPVVLKTFAALTGATVLVASTCDLWVRYGLQAAELRAGYTTAYRTPDRVPYVDPRSNRVIRLAGEPELDRDEHRRRLALAREAARRDKEVRRLRGAPPEPEPSDWAAVIRDADGTPLADGDTVIVFKKLTGKGPSAVVPAGTRLRNIRLRHEAADDRLVGAVARGVGPVRLRPTAVRKS</sequence>
<keyword evidence="1" id="KW-1133">Transmembrane helix</keyword>
<evidence type="ECO:0000313" key="3">
    <source>
        <dbReference type="EMBL" id="MFI2485715.1"/>
    </source>
</evidence>
<dbReference type="EMBL" id="JBIRYI010000001">
    <property type="protein sequence ID" value="MFI2485715.1"/>
    <property type="molecule type" value="Genomic_DNA"/>
</dbReference>
<protein>
    <submittedName>
        <fullName evidence="3">PhnA domain-containing protein</fullName>
    </submittedName>
</protein>
<dbReference type="RefSeq" id="WP_397401009.1">
    <property type="nucleotide sequence ID" value="NZ_JBIRYI010000001.1"/>
</dbReference>
<gene>
    <name evidence="3" type="ORF">ACH47X_02340</name>
</gene>
<feature type="transmembrane region" description="Helical" evidence="1">
    <location>
        <begin position="35"/>
        <end position="53"/>
    </location>
</feature>
<dbReference type="InterPro" id="IPR013988">
    <property type="entry name" value="YjdM_C"/>
</dbReference>
<feature type="domain" description="Protein YjdM C-terminal" evidence="2">
    <location>
        <begin position="136"/>
        <end position="205"/>
    </location>
</feature>
<proteinExistence type="predicted"/>
<comment type="caution">
    <text evidence="3">The sequence shown here is derived from an EMBL/GenBank/DDBJ whole genome shotgun (WGS) entry which is preliminary data.</text>
</comment>
<dbReference type="Gene3D" id="2.30.30.40">
    <property type="entry name" value="SH3 Domains"/>
    <property type="match status" value="1"/>
</dbReference>
<keyword evidence="4" id="KW-1185">Reference proteome</keyword>
<organism evidence="3 4">
    <name type="scientific">Promicromonospora kroppenstedtii</name>
    <dbReference type="NCBI Taxonomy" id="440482"/>
    <lineage>
        <taxon>Bacteria</taxon>
        <taxon>Bacillati</taxon>
        <taxon>Actinomycetota</taxon>
        <taxon>Actinomycetes</taxon>
        <taxon>Micrococcales</taxon>
        <taxon>Promicromonosporaceae</taxon>
        <taxon>Promicromonospora</taxon>
    </lineage>
</organism>
<dbReference type="Proteomes" id="UP001611580">
    <property type="component" value="Unassembled WGS sequence"/>
</dbReference>
<keyword evidence="1" id="KW-0472">Membrane</keyword>
<reference evidence="3 4" key="1">
    <citation type="submission" date="2024-10" db="EMBL/GenBank/DDBJ databases">
        <title>The Natural Products Discovery Center: Release of the First 8490 Sequenced Strains for Exploring Actinobacteria Biosynthetic Diversity.</title>
        <authorList>
            <person name="Kalkreuter E."/>
            <person name="Kautsar S.A."/>
            <person name="Yang D."/>
            <person name="Bader C.D."/>
            <person name="Teijaro C.N."/>
            <person name="Fluegel L."/>
            <person name="Davis C.M."/>
            <person name="Simpson J.R."/>
            <person name="Lauterbach L."/>
            <person name="Steele A.D."/>
            <person name="Gui C."/>
            <person name="Meng S."/>
            <person name="Li G."/>
            <person name="Viehrig K."/>
            <person name="Ye F."/>
            <person name="Su P."/>
            <person name="Kiefer A.F."/>
            <person name="Nichols A."/>
            <person name="Cepeda A.J."/>
            <person name="Yan W."/>
            <person name="Fan B."/>
            <person name="Jiang Y."/>
            <person name="Adhikari A."/>
            <person name="Zheng C.-J."/>
            <person name="Schuster L."/>
            <person name="Cowan T.M."/>
            <person name="Smanski M.J."/>
            <person name="Chevrette M.G."/>
            <person name="De Carvalho L.P.S."/>
            <person name="Shen B."/>
        </authorList>
    </citation>
    <scope>NUCLEOTIDE SEQUENCE [LARGE SCALE GENOMIC DNA]</scope>
    <source>
        <strain evidence="3 4">NPDC019481</strain>
    </source>
</reference>
<evidence type="ECO:0000259" key="2">
    <source>
        <dbReference type="Pfam" id="PF03831"/>
    </source>
</evidence>
<evidence type="ECO:0000313" key="4">
    <source>
        <dbReference type="Proteomes" id="UP001611580"/>
    </source>
</evidence>